<evidence type="ECO:0000259" key="8">
    <source>
        <dbReference type="PROSITE" id="PS50811"/>
    </source>
</evidence>
<evidence type="ECO:0000256" key="5">
    <source>
        <dbReference type="ARBA" id="ARBA00023163"/>
    </source>
</evidence>
<dbReference type="SUPFAM" id="SSF118290">
    <property type="entry name" value="WRKY DNA-binding domain"/>
    <property type="match status" value="1"/>
</dbReference>
<feature type="transmembrane region" description="Helical" evidence="7">
    <location>
        <begin position="12"/>
        <end position="32"/>
    </location>
</feature>
<keyword evidence="2" id="KW-0677">Repeat</keyword>
<dbReference type="Gramene" id="PGSC0003DMT400046529">
    <property type="protein sequence ID" value="PGSC0003DMT400046529"/>
    <property type="gene ID" value="PGSC0003DMG400018061"/>
</dbReference>
<proteinExistence type="predicted"/>
<dbReference type="Pfam" id="PF03106">
    <property type="entry name" value="WRKY"/>
    <property type="match status" value="1"/>
</dbReference>
<dbReference type="PROSITE" id="PS50811">
    <property type="entry name" value="WRKY"/>
    <property type="match status" value="1"/>
</dbReference>
<dbReference type="PANTHER" id="PTHR31221:SF360">
    <property type="entry name" value="WRKY DOMAIN-CONTAINING PROTEIN"/>
    <property type="match status" value="1"/>
</dbReference>
<keyword evidence="7" id="KW-0812">Transmembrane</keyword>
<keyword evidence="6" id="KW-0539">Nucleus</keyword>
<dbReference type="EnsemblPlants" id="PGSC0003DMT400046529">
    <property type="protein sequence ID" value="PGSC0003DMT400046529"/>
    <property type="gene ID" value="PGSC0003DMG400018061"/>
</dbReference>
<dbReference type="GO" id="GO:0000976">
    <property type="term" value="F:transcription cis-regulatory region binding"/>
    <property type="evidence" value="ECO:0000318"/>
    <property type="project" value="GO_Central"/>
</dbReference>
<dbReference type="HOGENOM" id="CLU_1646653_0_0_1"/>
<dbReference type="eggNOG" id="ENOG502QRXJ">
    <property type="taxonomic scope" value="Eukaryota"/>
</dbReference>
<protein>
    <submittedName>
        <fullName evidence="9">Transcription factor</fullName>
    </submittedName>
</protein>
<evidence type="ECO:0000256" key="7">
    <source>
        <dbReference type="SAM" id="Phobius"/>
    </source>
</evidence>
<evidence type="ECO:0000313" key="10">
    <source>
        <dbReference type="Proteomes" id="UP000011115"/>
    </source>
</evidence>
<dbReference type="FunFam" id="2.20.25.80:FF:000006">
    <property type="entry name" value="WRKY transcription factor"/>
    <property type="match status" value="1"/>
</dbReference>
<dbReference type="Gene3D" id="2.20.25.80">
    <property type="entry name" value="WRKY domain"/>
    <property type="match status" value="1"/>
</dbReference>
<evidence type="ECO:0000256" key="4">
    <source>
        <dbReference type="ARBA" id="ARBA00023125"/>
    </source>
</evidence>
<evidence type="ECO:0000256" key="1">
    <source>
        <dbReference type="ARBA" id="ARBA00004123"/>
    </source>
</evidence>
<keyword evidence="5" id="KW-0804">Transcription</keyword>
<evidence type="ECO:0000256" key="2">
    <source>
        <dbReference type="ARBA" id="ARBA00022737"/>
    </source>
</evidence>
<sequence>MSCSSHLTDTLGFGSVFLLFVHFMNLAVYMYVPISLEISSISTSAATDNKDLSPVTAERSSENGYNWGKYGQKLVKGTEFPRSYYKYTYPNCEVKKTFERSPDGQITEIVYKGFHDHPKPQPSDRFTPGALTSIQEDRDACLTLLVQAVLYDIQSRKPSCI</sequence>
<evidence type="ECO:0000313" key="9">
    <source>
        <dbReference type="EnsemblPlants" id="PGSC0003DMT400046529"/>
    </source>
</evidence>
<dbReference type="PANTHER" id="PTHR31221">
    <property type="entry name" value="WRKY TRANSCRIPTION FACTOR PROTEIN 1-RELATED"/>
    <property type="match status" value="1"/>
</dbReference>
<name>M1BJ77_SOLTU</name>
<dbReference type="InterPro" id="IPR036576">
    <property type="entry name" value="WRKY_dom_sf"/>
</dbReference>
<evidence type="ECO:0000256" key="3">
    <source>
        <dbReference type="ARBA" id="ARBA00023015"/>
    </source>
</evidence>
<organism evidence="9 10">
    <name type="scientific">Solanum tuberosum</name>
    <name type="common">Potato</name>
    <dbReference type="NCBI Taxonomy" id="4113"/>
    <lineage>
        <taxon>Eukaryota</taxon>
        <taxon>Viridiplantae</taxon>
        <taxon>Streptophyta</taxon>
        <taxon>Embryophyta</taxon>
        <taxon>Tracheophyta</taxon>
        <taxon>Spermatophyta</taxon>
        <taxon>Magnoliopsida</taxon>
        <taxon>eudicotyledons</taxon>
        <taxon>Gunneridae</taxon>
        <taxon>Pentapetalae</taxon>
        <taxon>asterids</taxon>
        <taxon>lamiids</taxon>
        <taxon>Solanales</taxon>
        <taxon>Solanaceae</taxon>
        <taxon>Solanoideae</taxon>
        <taxon>Solaneae</taxon>
        <taxon>Solanum</taxon>
    </lineage>
</organism>
<accession>M1BJ77</accession>
<keyword evidence="7" id="KW-1133">Transmembrane helix</keyword>
<dbReference type="GO" id="GO:0005634">
    <property type="term" value="C:nucleus"/>
    <property type="evidence" value="ECO:0000318"/>
    <property type="project" value="GO_Central"/>
</dbReference>
<keyword evidence="10" id="KW-1185">Reference proteome</keyword>
<dbReference type="STRING" id="4113.M1BJ77"/>
<dbReference type="GO" id="GO:0003700">
    <property type="term" value="F:DNA-binding transcription factor activity"/>
    <property type="evidence" value="ECO:0000318"/>
    <property type="project" value="GO_Central"/>
</dbReference>
<dbReference type="PaxDb" id="4113-PGSC0003DMT400046529"/>
<comment type="subcellular location">
    <subcellularLocation>
        <location evidence="1">Nucleus</location>
    </subcellularLocation>
</comment>
<dbReference type="Proteomes" id="UP000011115">
    <property type="component" value="Unassembled WGS sequence"/>
</dbReference>
<feature type="domain" description="WRKY" evidence="8">
    <location>
        <begin position="56"/>
        <end position="120"/>
    </location>
</feature>
<dbReference type="SMR" id="M1BJ77"/>
<evidence type="ECO:0000256" key="6">
    <source>
        <dbReference type="ARBA" id="ARBA00023242"/>
    </source>
</evidence>
<dbReference type="AlphaFoldDB" id="M1BJ77"/>
<keyword evidence="7" id="KW-0472">Membrane</keyword>
<reference evidence="10" key="1">
    <citation type="journal article" date="2011" name="Nature">
        <title>Genome sequence and analysis of the tuber crop potato.</title>
        <authorList>
            <consortium name="The Potato Genome Sequencing Consortium"/>
        </authorList>
    </citation>
    <scope>NUCLEOTIDE SEQUENCE [LARGE SCALE GENOMIC DNA]</scope>
    <source>
        <strain evidence="10">cv. DM1-3 516 R44</strain>
    </source>
</reference>
<keyword evidence="4" id="KW-0238">DNA-binding</keyword>
<dbReference type="GO" id="GO:0006355">
    <property type="term" value="P:regulation of DNA-templated transcription"/>
    <property type="evidence" value="ECO:0000318"/>
    <property type="project" value="GO_Central"/>
</dbReference>
<dbReference type="InterPro" id="IPR003657">
    <property type="entry name" value="WRKY_dom"/>
</dbReference>
<dbReference type="SMART" id="SM00774">
    <property type="entry name" value="WRKY"/>
    <property type="match status" value="1"/>
</dbReference>
<keyword evidence="3" id="KW-0805">Transcription regulation</keyword>
<dbReference type="InParanoid" id="M1BJ77"/>
<dbReference type="InterPro" id="IPR044810">
    <property type="entry name" value="WRKY_plant"/>
</dbReference>
<reference evidence="9" key="2">
    <citation type="submission" date="2015-06" db="UniProtKB">
        <authorList>
            <consortium name="EnsemblPlants"/>
        </authorList>
    </citation>
    <scope>IDENTIFICATION</scope>
    <source>
        <strain evidence="9">DM1-3 516 R44</strain>
    </source>
</reference>